<proteinExistence type="predicted"/>
<dbReference type="PANTHER" id="PTHR12147:SF26">
    <property type="entry name" value="PEPTIDASE M28 DOMAIN-CONTAINING PROTEIN"/>
    <property type="match status" value="1"/>
</dbReference>
<comment type="subcellular location">
    <subcellularLocation>
        <location evidence="1">Secreted</location>
    </subcellularLocation>
</comment>
<feature type="domain" description="Fibronectin type-III" evidence="4">
    <location>
        <begin position="385"/>
        <end position="478"/>
    </location>
</feature>
<dbReference type="RefSeq" id="WP_116001105.1">
    <property type="nucleotide sequence ID" value="NZ_QUOV01000001.1"/>
</dbReference>
<accession>A0A3E0UII4</accession>
<evidence type="ECO:0000259" key="4">
    <source>
        <dbReference type="PROSITE" id="PS50853"/>
    </source>
</evidence>
<keyword evidence="3" id="KW-0645">Protease</keyword>
<keyword evidence="3" id="KW-0482">Metalloprotease</keyword>
<dbReference type="Pfam" id="PF04389">
    <property type="entry name" value="Peptidase_M28"/>
    <property type="match status" value="1"/>
</dbReference>
<dbReference type="SUPFAM" id="SSF53187">
    <property type="entry name" value="Zn-dependent exopeptidases"/>
    <property type="match status" value="1"/>
</dbReference>
<dbReference type="EMBL" id="QUOV01000001">
    <property type="protein sequence ID" value="REL36437.1"/>
    <property type="molecule type" value="Genomic_DNA"/>
</dbReference>
<dbReference type="InterPro" id="IPR045175">
    <property type="entry name" value="M28_fam"/>
</dbReference>
<evidence type="ECO:0000313" key="5">
    <source>
        <dbReference type="EMBL" id="REL36437.1"/>
    </source>
</evidence>
<evidence type="ECO:0000256" key="1">
    <source>
        <dbReference type="ARBA" id="ARBA00004613"/>
    </source>
</evidence>
<keyword evidence="2" id="KW-0964">Secreted</keyword>
<dbReference type="SMART" id="SM00060">
    <property type="entry name" value="FN3"/>
    <property type="match status" value="1"/>
</dbReference>
<evidence type="ECO:0000313" key="6">
    <source>
        <dbReference type="Proteomes" id="UP000256999"/>
    </source>
</evidence>
<dbReference type="OrthoDB" id="9787436at2"/>
<dbReference type="Proteomes" id="UP000256999">
    <property type="component" value="Unassembled WGS sequence"/>
</dbReference>
<dbReference type="Gene3D" id="3.40.630.10">
    <property type="entry name" value="Zn peptidases"/>
    <property type="match status" value="1"/>
</dbReference>
<dbReference type="CDD" id="cd00063">
    <property type="entry name" value="FN3"/>
    <property type="match status" value="1"/>
</dbReference>
<dbReference type="SUPFAM" id="SSF49265">
    <property type="entry name" value="Fibronectin type III"/>
    <property type="match status" value="1"/>
</dbReference>
<dbReference type="InterPro" id="IPR007484">
    <property type="entry name" value="Peptidase_M28"/>
</dbReference>
<dbReference type="GO" id="GO:0008235">
    <property type="term" value="F:metalloexopeptidase activity"/>
    <property type="evidence" value="ECO:0007669"/>
    <property type="project" value="InterPro"/>
</dbReference>
<keyword evidence="3" id="KW-0378">Hydrolase</keyword>
<comment type="caution">
    <text evidence="5">The sequence shown here is derived from an EMBL/GenBank/DDBJ whole genome shotgun (WGS) entry which is preliminary data.</text>
</comment>
<dbReference type="Gene3D" id="2.60.40.10">
    <property type="entry name" value="Immunoglobulins"/>
    <property type="match status" value="1"/>
</dbReference>
<dbReference type="GO" id="GO:0006508">
    <property type="term" value="P:proteolysis"/>
    <property type="evidence" value="ECO:0007669"/>
    <property type="project" value="InterPro"/>
</dbReference>
<dbReference type="PROSITE" id="PS50853">
    <property type="entry name" value="FN3"/>
    <property type="match status" value="1"/>
</dbReference>
<protein>
    <submittedName>
        <fullName evidence="5">Peptidase M28</fullName>
    </submittedName>
</protein>
<evidence type="ECO:0000256" key="3">
    <source>
        <dbReference type="ARBA" id="ARBA00023049"/>
    </source>
</evidence>
<organism evidence="5 6">
    <name type="scientific">Thalassotalea euphylliae</name>
    <dbReference type="NCBI Taxonomy" id="1655234"/>
    <lineage>
        <taxon>Bacteria</taxon>
        <taxon>Pseudomonadati</taxon>
        <taxon>Pseudomonadota</taxon>
        <taxon>Gammaproteobacteria</taxon>
        <taxon>Alteromonadales</taxon>
        <taxon>Colwelliaceae</taxon>
        <taxon>Thalassotalea</taxon>
    </lineage>
</organism>
<gene>
    <name evidence="5" type="ORF">DXX92_14570</name>
</gene>
<dbReference type="InterPro" id="IPR003961">
    <property type="entry name" value="FN3_dom"/>
</dbReference>
<reference evidence="5 6" key="1">
    <citation type="submission" date="2018-08" db="EMBL/GenBank/DDBJ databases">
        <title>Thalassotalea euphylliae genome.</title>
        <authorList>
            <person name="Summers S."/>
            <person name="Rice S.A."/>
            <person name="Freckelton M.L."/>
            <person name="Nedved B.T."/>
            <person name="Hadfield M.G."/>
        </authorList>
    </citation>
    <scope>NUCLEOTIDE SEQUENCE [LARGE SCALE GENOMIC DNA]</scope>
    <source>
        <strain evidence="5 6">H2</strain>
    </source>
</reference>
<dbReference type="InterPro" id="IPR013783">
    <property type="entry name" value="Ig-like_fold"/>
</dbReference>
<dbReference type="GO" id="GO:0005576">
    <property type="term" value="C:extracellular region"/>
    <property type="evidence" value="ECO:0007669"/>
    <property type="project" value="UniProtKB-SubCell"/>
</dbReference>
<dbReference type="PANTHER" id="PTHR12147">
    <property type="entry name" value="METALLOPEPTIDASE M28 FAMILY MEMBER"/>
    <property type="match status" value="1"/>
</dbReference>
<name>A0A3E0UII4_9GAMM</name>
<dbReference type="InterPro" id="IPR036116">
    <property type="entry name" value="FN3_sf"/>
</dbReference>
<sequence>MSLQLSPQAHVNLKRPSATYAKNISLIASAICAIFVSAAASAVQVPPSEQLVLRDIQKQISAERLKQDVTKLVSFGTRHTLSETKSDSRGIGAARRWIKAEFEKISAECGGCLEVVYQKRTFSGETRIPNPTEVVNVLAIQRGQTDPNRYIVMSGDIDSRVSDPLDFTSDSPGANDNATGVAGAIEAARVLSQYKFDGTIVYAALSGEEQGLFGGKIMADIAKQENWRVEAVINNDMIGNITGINGVINNTTARVFSEGVRVVETPEEARLRRFTGGEVDSPSRNVARYIDKIADDYIPNLDVMMVYRLDRFRRGGHHRPFNEVGFPAVRIMETNEHYDRQHQDLRTENGREYGDVLAGVDFDFNAKLTSLNAVILASMAWAPAPPANVKIKGAVQPSTTLSWEKPIGKMADNLAGYRIHWRLTTEPTWTKSQYVGDVSEFTLENIVIDNYFFGVSSVAKDGFESPVVFPGPAGSFGGYN</sequence>
<dbReference type="AlphaFoldDB" id="A0A3E0UII4"/>
<evidence type="ECO:0000256" key="2">
    <source>
        <dbReference type="ARBA" id="ARBA00022525"/>
    </source>
</evidence>